<dbReference type="InterPro" id="IPR000212">
    <property type="entry name" value="DNA_helicase_UvrD/REP"/>
</dbReference>
<evidence type="ECO:0000256" key="9">
    <source>
        <dbReference type="ARBA" id="ARBA00023204"/>
    </source>
</evidence>
<dbReference type="PANTHER" id="PTHR11070">
    <property type="entry name" value="UVRD / RECB / PCRA DNA HELICASE FAMILY MEMBER"/>
    <property type="match status" value="1"/>
</dbReference>
<keyword evidence="7 15" id="KW-0067">ATP-binding</keyword>
<dbReference type="PANTHER" id="PTHR11070:SF2">
    <property type="entry name" value="ATP-DEPENDENT DNA HELICASE SRS2"/>
    <property type="match status" value="1"/>
</dbReference>
<evidence type="ECO:0000256" key="5">
    <source>
        <dbReference type="ARBA" id="ARBA00022806"/>
    </source>
</evidence>
<dbReference type="GO" id="GO:0005524">
    <property type="term" value="F:ATP binding"/>
    <property type="evidence" value="ECO:0007669"/>
    <property type="project" value="UniProtKB-UniRule"/>
</dbReference>
<evidence type="ECO:0000256" key="2">
    <source>
        <dbReference type="ARBA" id="ARBA00022741"/>
    </source>
</evidence>
<evidence type="ECO:0000313" key="20">
    <source>
        <dbReference type="Proteomes" id="UP000186406"/>
    </source>
</evidence>
<dbReference type="InterPro" id="IPR014017">
    <property type="entry name" value="DNA_helicase_UvrD-like_C"/>
</dbReference>
<feature type="region of interest" description="Disordered" evidence="16">
    <location>
        <begin position="926"/>
        <end position="981"/>
    </location>
</feature>
<evidence type="ECO:0000256" key="8">
    <source>
        <dbReference type="ARBA" id="ARBA00023125"/>
    </source>
</evidence>
<dbReference type="GO" id="GO:0005829">
    <property type="term" value="C:cytosol"/>
    <property type="evidence" value="ECO:0007669"/>
    <property type="project" value="TreeGrafter"/>
</dbReference>
<proteinExistence type="predicted"/>
<keyword evidence="5 15" id="KW-0347">Helicase</keyword>
<dbReference type="RefSeq" id="WP_073627899.1">
    <property type="nucleotide sequence ID" value="NZ_FRXO01000003.1"/>
</dbReference>
<dbReference type="InterPro" id="IPR014016">
    <property type="entry name" value="UvrD-like_ATP-bd"/>
</dbReference>
<dbReference type="InterPro" id="IPR011604">
    <property type="entry name" value="PDDEXK-like_dom_sf"/>
</dbReference>
<dbReference type="OrthoDB" id="9810135at2"/>
<keyword evidence="6" id="KW-0269">Exonuclease</keyword>
<comment type="catalytic activity">
    <reaction evidence="11">
        <text>Couples ATP hydrolysis with the unwinding of duplex DNA by translocating in the 3'-5' direction.</text>
        <dbReference type="EC" id="5.6.2.4"/>
    </reaction>
</comment>
<protein>
    <recommendedName>
        <fullName evidence="12">DNA 3'-5' helicase</fullName>
        <ecNumber evidence="12">5.6.2.4</ecNumber>
    </recommendedName>
    <alternativeName>
        <fullName evidence="13">DNA 3'-5' helicase II</fullName>
    </alternativeName>
</protein>
<evidence type="ECO:0000256" key="14">
    <source>
        <dbReference type="ARBA" id="ARBA00048988"/>
    </source>
</evidence>
<comment type="catalytic activity">
    <reaction evidence="14">
        <text>ATP + H2O = ADP + phosphate + H(+)</text>
        <dbReference type="Rhea" id="RHEA:13065"/>
        <dbReference type="ChEBI" id="CHEBI:15377"/>
        <dbReference type="ChEBI" id="CHEBI:15378"/>
        <dbReference type="ChEBI" id="CHEBI:30616"/>
        <dbReference type="ChEBI" id="CHEBI:43474"/>
        <dbReference type="ChEBI" id="CHEBI:456216"/>
        <dbReference type="EC" id="5.6.2.4"/>
    </reaction>
</comment>
<feature type="domain" description="UvrD-like helicase C-terminal" evidence="18">
    <location>
        <begin position="530"/>
        <end position="802"/>
    </location>
</feature>
<feature type="region of interest" description="Disordered" evidence="16">
    <location>
        <begin position="996"/>
        <end position="1026"/>
    </location>
</feature>
<evidence type="ECO:0000256" key="16">
    <source>
        <dbReference type="SAM" id="MobiDB-lite"/>
    </source>
</evidence>
<evidence type="ECO:0000256" key="13">
    <source>
        <dbReference type="ARBA" id="ARBA00034923"/>
    </source>
</evidence>
<feature type="domain" description="UvrD-like helicase ATP-binding" evidence="17">
    <location>
        <begin position="14"/>
        <end position="500"/>
    </location>
</feature>
<keyword evidence="2 15" id="KW-0547">Nucleotide-binding</keyword>
<keyword evidence="8" id="KW-0238">DNA-binding</keyword>
<dbReference type="InterPro" id="IPR038726">
    <property type="entry name" value="PDDEXK_AddAB-type"/>
</dbReference>
<evidence type="ECO:0000259" key="17">
    <source>
        <dbReference type="PROSITE" id="PS51198"/>
    </source>
</evidence>
<keyword evidence="4 15" id="KW-0378">Hydrolase</keyword>
<dbReference type="Gene3D" id="3.40.50.300">
    <property type="entry name" value="P-loop containing nucleotide triphosphate hydrolases"/>
    <property type="match status" value="4"/>
</dbReference>
<keyword evidence="9" id="KW-0234">DNA repair</keyword>
<reference evidence="19 20" key="1">
    <citation type="submission" date="2016-12" db="EMBL/GenBank/DDBJ databases">
        <authorList>
            <person name="Song W.-J."/>
            <person name="Kurnit D.M."/>
        </authorList>
    </citation>
    <scope>NUCLEOTIDE SEQUENCE [LARGE SCALE GENOMIC DNA]</scope>
    <source>
        <strain evidence="19 20">DSM 19599</strain>
    </source>
</reference>
<dbReference type="GO" id="GO:0000725">
    <property type="term" value="P:recombinational repair"/>
    <property type="evidence" value="ECO:0007669"/>
    <property type="project" value="TreeGrafter"/>
</dbReference>
<dbReference type="GO" id="GO:0043138">
    <property type="term" value="F:3'-5' DNA helicase activity"/>
    <property type="evidence" value="ECO:0007669"/>
    <property type="project" value="UniProtKB-EC"/>
</dbReference>
<evidence type="ECO:0000256" key="12">
    <source>
        <dbReference type="ARBA" id="ARBA00034808"/>
    </source>
</evidence>
<evidence type="ECO:0000256" key="3">
    <source>
        <dbReference type="ARBA" id="ARBA00022763"/>
    </source>
</evidence>
<dbReference type="Pfam" id="PF13361">
    <property type="entry name" value="UvrD_C"/>
    <property type="match status" value="1"/>
</dbReference>
<dbReference type="InterPro" id="IPR014151">
    <property type="entry name" value="DNA_helicase_AddA"/>
</dbReference>
<dbReference type="Pfam" id="PF00580">
    <property type="entry name" value="UvrD-helicase"/>
    <property type="match status" value="1"/>
</dbReference>
<evidence type="ECO:0000256" key="7">
    <source>
        <dbReference type="ARBA" id="ARBA00022840"/>
    </source>
</evidence>
<evidence type="ECO:0000256" key="6">
    <source>
        <dbReference type="ARBA" id="ARBA00022839"/>
    </source>
</evidence>
<dbReference type="AlphaFoldDB" id="A0A1M7ZJ27"/>
<dbReference type="NCBIfam" id="TIGR02784">
    <property type="entry name" value="addA_alphas"/>
    <property type="match status" value="1"/>
</dbReference>
<evidence type="ECO:0000256" key="1">
    <source>
        <dbReference type="ARBA" id="ARBA00022722"/>
    </source>
</evidence>
<dbReference type="PROSITE" id="PS51198">
    <property type="entry name" value="UVRD_HELICASE_ATP_BIND"/>
    <property type="match status" value="1"/>
</dbReference>
<dbReference type="GO" id="GO:0004527">
    <property type="term" value="F:exonuclease activity"/>
    <property type="evidence" value="ECO:0007669"/>
    <property type="project" value="UniProtKB-KW"/>
</dbReference>
<dbReference type="EC" id="5.6.2.4" evidence="12"/>
<dbReference type="STRING" id="1123029.SAMN02745172_01902"/>
<evidence type="ECO:0000259" key="18">
    <source>
        <dbReference type="PROSITE" id="PS51217"/>
    </source>
</evidence>
<accession>A0A1M7ZJ27</accession>
<feature type="binding site" evidence="15">
    <location>
        <begin position="35"/>
        <end position="42"/>
    </location>
    <ligand>
        <name>ATP</name>
        <dbReference type="ChEBI" id="CHEBI:30616"/>
    </ligand>
</feature>
<evidence type="ECO:0000256" key="15">
    <source>
        <dbReference type="PROSITE-ProRule" id="PRU00560"/>
    </source>
</evidence>
<keyword evidence="1" id="KW-0540">Nuclease</keyword>
<dbReference type="PROSITE" id="PS51217">
    <property type="entry name" value="UVRD_HELICASE_CTER"/>
    <property type="match status" value="1"/>
</dbReference>
<keyword evidence="3" id="KW-0227">DNA damage</keyword>
<keyword evidence="10" id="KW-0413">Isomerase</keyword>
<gene>
    <name evidence="19" type="ORF">SAMN02745172_01902</name>
</gene>
<keyword evidence="20" id="KW-1185">Reference proteome</keyword>
<dbReference type="InterPro" id="IPR027417">
    <property type="entry name" value="P-loop_NTPase"/>
</dbReference>
<evidence type="ECO:0000256" key="11">
    <source>
        <dbReference type="ARBA" id="ARBA00034617"/>
    </source>
</evidence>
<dbReference type="Pfam" id="PF12705">
    <property type="entry name" value="PDDEXK_1"/>
    <property type="match status" value="1"/>
</dbReference>
<dbReference type="GO" id="GO:0033202">
    <property type="term" value="C:DNA helicase complex"/>
    <property type="evidence" value="ECO:0007669"/>
    <property type="project" value="TreeGrafter"/>
</dbReference>
<organism evidence="19 20">
    <name type="scientific">Pseudoxanthobacter soli DSM 19599</name>
    <dbReference type="NCBI Taxonomy" id="1123029"/>
    <lineage>
        <taxon>Bacteria</taxon>
        <taxon>Pseudomonadati</taxon>
        <taxon>Pseudomonadota</taxon>
        <taxon>Alphaproteobacteria</taxon>
        <taxon>Hyphomicrobiales</taxon>
        <taxon>Segnochrobactraceae</taxon>
        <taxon>Pseudoxanthobacter</taxon>
    </lineage>
</organism>
<evidence type="ECO:0000256" key="10">
    <source>
        <dbReference type="ARBA" id="ARBA00023235"/>
    </source>
</evidence>
<dbReference type="Proteomes" id="UP000186406">
    <property type="component" value="Unassembled WGS sequence"/>
</dbReference>
<evidence type="ECO:0000256" key="4">
    <source>
        <dbReference type="ARBA" id="ARBA00022801"/>
    </source>
</evidence>
<dbReference type="EMBL" id="FRXO01000003">
    <property type="protein sequence ID" value="SHO64901.1"/>
    <property type="molecule type" value="Genomic_DNA"/>
</dbReference>
<dbReference type="SUPFAM" id="SSF52540">
    <property type="entry name" value="P-loop containing nucleoside triphosphate hydrolases"/>
    <property type="match status" value="1"/>
</dbReference>
<dbReference type="Gene3D" id="1.10.486.10">
    <property type="entry name" value="PCRA, domain 4"/>
    <property type="match status" value="1"/>
</dbReference>
<dbReference type="GO" id="GO:0003677">
    <property type="term" value="F:DNA binding"/>
    <property type="evidence" value="ECO:0007669"/>
    <property type="project" value="UniProtKB-KW"/>
</dbReference>
<dbReference type="Gene3D" id="3.90.320.10">
    <property type="match status" value="1"/>
</dbReference>
<name>A0A1M7ZJ27_9HYPH</name>
<sequence>MSAPASPSPAPDIPPHTRAAQANATDPLASAWVSANAGSGKTYVLVGRVVRLLLAGTDPGRILCLTYTTAAAANMAQRVFDQLAKFAVLGDADLALALEKIEGRVPDANGLASARRLFARALETPGGLKIQTIHAFCASLLAQFPLEANVAGRFTVIDDQMAAELVEAGLAVVLRRVAAEPEGDLGRMLNLLVGRLTDGSLREMVGELVARREILRAWLRESGGVEGAVGALAPALGLRPGDSLDSLVRAFCDGCAIPFEALTRLGEALASGGKRAGDRLADLTLYRDPAVEAGARQTAWMRMLFDSKGLPRGFEAALTKPVAAKVADLAPAFEAEQARVTDLLDRLTAARAMESTRALVTLADAVLDHVEGEKRRRGLIDYSDQVARAADLLTRTDAAAWVRYKLDRGVEHILVDEAQDTSPLQWRVVRSLAEEFFAGESAFGGRRTMFAVGDEKQSIYGFQGAAPEEFARMRRDFRARSEGAALPFHNVELHLSFRSTPDVLAAVDAVFADPAAHAGLTSPSLPPVHEAIRRAEPGLVEIWPPVAPAEREADDDWLAALDRLSPASPQAIVAERIADTIARWMERGERLSNGRRIAPGDILVLVRKRGPFVEAVSRALKRRGVPVAGADQIVLSDHIAVMDLVALGRVLLLPADDLNLAAVLKGPLFGVDETTLFELAHGRTGTLWAALAARAANDAAAAAILERLEGWRARLDRIRPFELYAGVLGRDGGRAAFLARLGPEADDVLDAFLSAALSHESTEPPTLEGFLAWFTARPFRVRRETETNPREVRVMTVHGSKGLEAPVVFLVDGGGPPVHAQHDPKIVAVPLAPPEAEAAPGLVWAPSKALRPAAVERRIVEERERAAAEYRRLLYVAMTRAADRLYVCGWSPKNGPAEQSWTAMVARGLAPAAVAATDHAGRQVLRWRKPDGADEDGWMRGEGNAGPGQAGPEPITGRREHGPVDAIPPAEDVAADGATPAPAALPPWLLAAPPPVPPAPRAVTPSSALSLADAEDGEDTPFPTVAVPGAGETAALARGRLIHRAMELIAAGGISGGDAMRAAIDRLAEADPALAGDAPEAVEHRRRIADEILAVTADPAFAPLFSAAGRSEVTLAGRLTARSGEPIEVSARIDRLVVEDGRVVVVDFKTDRRVPDGASDVPETHLAQVALYRALVRRLFPGRAVEAALLYTAGPRLIVLPPGAIDAAAARLIRD</sequence>
<evidence type="ECO:0000313" key="19">
    <source>
        <dbReference type="EMBL" id="SHO64901.1"/>
    </source>
</evidence>